<proteinExistence type="predicted"/>
<dbReference type="Proteomes" id="UP000254603">
    <property type="component" value="Unassembled WGS sequence"/>
</dbReference>
<evidence type="ECO:0000313" key="5">
    <source>
        <dbReference type="Proteomes" id="UP000594903"/>
    </source>
</evidence>
<reference evidence="2 5" key="2">
    <citation type="submission" date="2020-12" db="EMBL/GenBank/DDBJ databases">
        <title>FDA dAtabase for Regulatory Grade micrObial Sequences (FDA-ARGOS): Supporting development and validation of Infectious Disease Dx tests.</title>
        <authorList>
            <person name="Sproer C."/>
            <person name="Gronow S."/>
            <person name="Severitt S."/>
            <person name="Schroder I."/>
            <person name="Tallon L."/>
            <person name="Sadzewicz L."/>
            <person name="Zhao X."/>
            <person name="Boylan J."/>
            <person name="Ott S."/>
            <person name="Bowen H."/>
            <person name="Vavikolanu K."/>
            <person name="Mehta A."/>
            <person name="Aluvathingal J."/>
            <person name="Nadendla S."/>
            <person name="Lowell S."/>
            <person name="Myers T."/>
            <person name="Yan Y."/>
            <person name="Sichtig H."/>
        </authorList>
    </citation>
    <scope>NUCLEOTIDE SEQUENCE [LARGE SCALE GENOMIC DNA]</scope>
    <source>
        <strain evidence="2 5">FDAARGOS_872</strain>
    </source>
</reference>
<protein>
    <submittedName>
        <fullName evidence="2">CYTH domain-containing protein</fullName>
    </submittedName>
    <submittedName>
        <fullName evidence="3">Uncharacterized conserved protein</fullName>
    </submittedName>
</protein>
<dbReference type="AlphaFoldDB" id="A0A378XDC7"/>
<dbReference type="PROSITE" id="PS51707">
    <property type="entry name" value="CYTH"/>
    <property type="match status" value="1"/>
</dbReference>
<dbReference type="InterPro" id="IPR033469">
    <property type="entry name" value="CYTH-like_dom_sf"/>
</dbReference>
<dbReference type="EMBL" id="CP065725">
    <property type="protein sequence ID" value="QPT40824.1"/>
    <property type="molecule type" value="Genomic_DNA"/>
</dbReference>
<accession>A0A378XDC7</accession>
<dbReference type="RefSeq" id="WP_018574152.1">
    <property type="nucleotide sequence ID" value="NZ_CP065725.1"/>
</dbReference>
<dbReference type="CDD" id="cd07756">
    <property type="entry name" value="CYTH-like_Pase_CHAD"/>
    <property type="match status" value="1"/>
</dbReference>
<dbReference type="Pfam" id="PF01928">
    <property type="entry name" value="CYTH"/>
    <property type="match status" value="1"/>
</dbReference>
<dbReference type="PANTHER" id="PTHR39569">
    <property type="entry name" value="INORGANIC TRIPHOSPHATASE"/>
    <property type="match status" value="1"/>
</dbReference>
<gene>
    <name evidence="2" type="ORF">I6G29_04450</name>
    <name evidence="3" type="ORF">NCTC11997_00941</name>
</gene>
<evidence type="ECO:0000313" key="4">
    <source>
        <dbReference type="Proteomes" id="UP000254603"/>
    </source>
</evidence>
<evidence type="ECO:0000313" key="3">
    <source>
        <dbReference type="EMBL" id="SUA52870.1"/>
    </source>
</evidence>
<evidence type="ECO:0000313" key="2">
    <source>
        <dbReference type="EMBL" id="QPT40824.1"/>
    </source>
</evidence>
<dbReference type="EMBL" id="UGSB01000001">
    <property type="protein sequence ID" value="SUA52870.1"/>
    <property type="molecule type" value="Genomic_DNA"/>
</dbReference>
<dbReference type="GO" id="GO:0050355">
    <property type="term" value="F:inorganic triphosphate phosphatase activity"/>
    <property type="evidence" value="ECO:0007669"/>
    <property type="project" value="InterPro"/>
</dbReference>
<reference evidence="3 4" key="1">
    <citation type="submission" date="2018-06" db="EMBL/GenBank/DDBJ databases">
        <authorList>
            <consortium name="Pathogen Informatics"/>
            <person name="Doyle S."/>
        </authorList>
    </citation>
    <scope>NUCLEOTIDE SEQUENCE [LARGE SCALE GENOMIC DNA]</scope>
    <source>
        <strain evidence="3 4">NCTC11997</strain>
    </source>
</reference>
<dbReference type="SMART" id="SM01118">
    <property type="entry name" value="CYTH"/>
    <property type="match status" value="1"/>
</dbReference>
<keyword evidence="5" id="KW-1185">Reference proteome</keyword>
<dbReference type="Proteomes" id="UP000594903">
    <property type="component" value="Chromosome"/>
</dbReference>
<dbReference type="SUPFAM" id="SSF55154">
    <property type="entry name" value="CYTH-like phosphatases"/>
    <property type="match status" value="1"/>
</dbReference>
<dbReference type="InterPro" id="IPR039013">
    <property type="entry name" value="YgiF"/>
</dbReference>
<dbReference type="InterPro" id="IPR023577">
    <property type="entry name" value="CYTH_domain"/>
</dbReference>
<evidence type="ECO:0000259" key="1">
    <source>
        <dbReference type="PROSITE" id="PS51707"/>
    </source>
</evidence>
<sequence length="329" mass="37068">MSVEQELKLHVQAASRQAVKEIIDTATAKTIHLRAFYFDTCTRELAQAGIALRLRKEDGIWIQTIKLPGDDALSKIEYNHPRPDATLDLSVYQSTPAKQAFSQLKNELVARFETDIYRTLRLEETPYGVIELAYDNGYIRSAQLEIPVCELELELKEGSSAAIFTMANTWQRQHQFMLDFRSKAERGDALASAAIDSKRIDTDFKLWQPWHIDMDNAELSALSIKQAVQLYLEQVARNAAIIAGIDRVDIKGDLSLGIIQHINQLCSALQSLRQLYAESDKPSNVLLTALQHYHDKFSQASSTEAKELAGSIDFQACLLEILTWTIVKA</sequence>
<feature type="domain" description="CYTH" evidence="1">
    <location>
        <begin position="2"/>
        <end position="194"/>
    </location>
</feature>
<dbReference type="OrthoDB" id="3034217at2"/>
<dbReference type="Gene3D" id="2.40.320.10">
    <property type="entry name" value="Hypothetical Protein Pfu-838710-001"/>
    <property type="match status" value="1"/>
</dbReference>
<dbReference type="PANTHER" id="PTHR39569:SF1">
    <property type="entry name" value="INORGANIC TRIPHOSPHATASE"/>
    <property type="match status" value="1"/>
</dbReference>
<dbReference type="GO" id="GO:0046872">
    <property type="term" value="F:metal ion binding"/>
    <property type="evidence" value="ECO:0007669"/>
    <property type="project" value="TreeGrafter"/>
</dbReference>
<name>A0A378XDC7_9BURK</name>
<dbReference type="STRING" id="1122619.GCA_000373745_00969"/>
<organism evidence="3 4">
    <name type="scientific">Oligella ureolytica</name>
    <dbReference type="NCBI Taxonomy" id="90244"/>
    <lineage>
        <taxon>Bacteria</taxon>
        <taxon>Pseudomonadati</taxon>
        <taxon>Pseudomonadota</taxon>
        <taxon>Betaproteobacteria</taxon>
        <taxon>Burkholderiales</taxon>
        <taxon>Alcaligenaceae</taxon>
        <taxon>Oligella</taxon>
    </lineage>
</organism>